<dbReference type="PANTHER" id="PTHR42951">
    <property type="entry name" value="METALLO-BETA-LACTAMASE DOMAIN-CONTAINING"/>
    <property type="match status" value="1"/>
</dbReference>
<dbReference type="InterPro" id="IPR050855">
    <property type="entry name" value="NDM-1-like"/>
</dbReference>
<accession>A0AAJ1SW90</accession>
<dbReference type="SMART" id="SM00849">
    <property type="entry name" value="Lactamase_B"/>
    <property type="match status" value="1"/>
</dbReference>
<dbReference type="EMBL" id="JAUSUC010000001">
    <property type="protein sequence ID" value="MDQ0213779.1"/>
    <property type="molecule type" value="Genomic_DNA"/>
</dbReference>
<keyword evidence="3" id="KW-1185">Reference proteome</keyword>
<sequence length="325" mass="37262">MCAQWFGNIGKISLPTPFPVGDVNVYVVKGDKLTLFDAGINTKEGWDTFVFELSQLGYTPEDIEQIILTHHHPDHVGLLDYFSEDVDVFAHEGAERWTVRTDDFQQVCHDFYRKSFTQFGLPRDPEPVIRQMQAPLKFSCKGRSLTSYLKEGDRLPGLEEWLAIETPGHSQSHLVFYREKDGIMIVGDHVLATVSSNPLLEPPRKPDMERPKPQVQYNDSLKKVLQFPVEKAFTGHGTEVSKMHDLIDRRLGRQHERAMSVKEMLKDEPRTAFEVCKQLFPAIYKKQPDLTISESVGQLDYLLELGEITVHQNDNDILYFSAKRS</sequence>
<dbReference type="PANTHER" id="PTHR42951:SF21">
    <property type="entry name" value="METALLO-HYDROLASE YQJP-RELATED"/>
    <property type="match status" value="1"/>
</dbReference>
<evidence type="ECO:0000259" key="1">
    <source>
        <dbReference type="SMART" id="SM00849"/>
    </source>
</evidence>
<feature type="domain" description="Metallo-beta-lactamase" evidence="1">
    <location>
        <begin position="22"/>
        <end position="236"/>
    </location>
</feature>
<dbReference type="SUPFAM" id="SSF56281">
    <property type="entry name" value="Metallo-hydrolase/oxidoreductase"/>
    <property type="match status" value="1"/>
</dbReference>
<evidence type="ECO:0000313" key="3">
    <source>
        <dbReference type="Proteomes" id="UP001237207"/>
    </source>
</evidence>
<keyword evidence="2" id="KW-0378">Hydrolase</keyword>
<organism evidence="2 3">
    <name type="scientific">Oikeobacillus pervagus</name>
    <dbReference type="NCBI Taxonomy" id="1325931"/>
    <lineage>
        <taxon>Bacteria</taxon>
        <taxon>Bacillati</taxon>
        <taxon>Bacillota</taxon>
        <taxon>Bacilli</taxon>
        <taxon>Bacillales</taxon>
        <taxon>Bacillaceae</taxon>
        <taxon>Oikeobacillus</taxon>
    </lineage>
</organism>
<comment type="caution">
    <text evidence="2">The sequence shown here is derived from an EMBL/GenBank/DDBJ whole genome shotgun (WGS) entry which is preliminary data.</text>
</comment>
<reference evidence="2" key="1">
    <citation type="submission" date="2023-07" db="EMBL/GenBank/DDBJ databases">
        <title>Genomic Encyclopedia of Type Strains, Phase IV (KMG-IV): sequencing the most valuable type-strain genomes for metagenomic binning, comparative biology and taxonomic classification.</title>
        <authorList>
            <person name="Goeker M."/>
        </authorList>
    </citation>
    <scope>NUCLEOTIDE SEQUENCE</scope>
    <source>
        <strain evidence="2">DSM 23947</strain>
    </source>
</reference>
<proteinExistence type="predicted"/>
<dbReference type="InterPro" id="IPR036866">
    <property type="entry name" value="RibonucZ/Hydroxyglut_hydro"/>
</dbReference>
<dbReference type="Proteomes" id="UP001237207">
    <property type="component" value="Unassembled WGS sequence"/>
</dbReference>
<dbReference type="GO" id="GO:0016787">
    <property type="term" value="F:hydrolase activity"/>
    <property type="evidence" value="ECO:0007669"/>
    <property type="project" value="UniProtKB-KW"/>
</dbReference>
<protein>
    <submittedName>
        <fullName evidence="2">Glyoxylase-like metal-dependent hydrolase (Beta-lactamase superfamily II)</fullName>
    </submittedName>
</protein>
<dbReference type="AlphaFoldDB" id="A0AAJ1SW90"/>
<dbReference type="InterPro" id="IPR001279">
    <property type="entry name" value="Metallo-B-lactamas"/>
</dbReference>
<dbReference type="Gene3D" id="3.60.15.10">
    <property type="entry name" value="Ribonuclease Z/Hydroxyacylglutathione hydrolase-like"/>
    <property type="match status" value="1"/>
</dbReference>
<gene>
    <name evidence="2" type="ORF">J2S13_000173</name>
</gene>
<evidence type="ECO:0000313" key="2">
    <source>
        <dbReference type="EMBL" id="MDQ0213779.1"/>
    </source>
</evidence>
<dbReference type="RefSeq" id="WP_307255765.1">
    <property type="nucleotide sequence ID" value="NZ_JAUSUC010000001.1"/>
</dbReference>
<dbReference type="Pfam" id="PF00753">
    <property type="entry name" value="Lactamase_B"/>
    <property type="match status" value="1"/>
</dbReference>
<name>A0AAJ1SW90_9BACI</name>